<dbReference type="Pfam" id="PF13545">
    <property type="entry name" value="HTH_Crp_2"/>
    <property type="match status" value="1"/>
</dbReference>
<dbReference type="PROSITE" id="PS50042">
    <property type="entry name" value="CNMP_BINDING_3"/>
    <property type="match status" value="1"/>
</dbReference>
<keyword evidence="1" id="KW-0805">Transcription regulation</keyword>
<evidence type="ECO:0000256" key="3">
    <source>
        <dbReference type="ARBA" id="ARBA00023163"/>
    </source>
</evidence>
<dbReference type="InterPro" id="IPR014710">
    <property type="entry name" value="RmlC-like_jellyroll"/>
</dbReference>
<dbReference type="PROSITE" id="PS00042">
    <property type="entry name" value="HTH_CRP_1"/>
    <property type="match status" value="1"/>
</dbReference>
<dbReference type="InterPro" id="IPR036388">
    <property type="entry name" value="WH-like_DNA-bd_sf"/>
</dbReference>
<keyword evidence="3" id="KW-0804">Transcription</keyword>
<dbReference type="InterPro" id="IPR018490">
    <property type="entry name" value="cNMP-bd_dom_sf"/>
</dbReference>
<dbReference type="RefSeq" id="WP_211535265.1">
    <property type="nucleotide sequence ID" value="NZ_JAGSSV010000002.1"/>
</dbReference>
<dbReference type="SUPFAM" id="SSF51206">
    <property type="entry name" value="cAMP-binding domain-like"/>
    <property type="match status" value="1"/>
</dbReference>
<feature type="domain" description="HTH crp-type" evidence="5">
    <location>
        <begin position="192"/>
        <end position="264"/>
    </location>
</feature>
<dbReference type="InterPro" id="IPR000595">
    <property type="entry name" value="cNMP-bd_dom"/>
</dbReference>
<evidence type="ECO:0000259" key="5">
    <source>
        <dbReference type="PROSITE" id="PS51063"/>
    </source>
</evidence>
<protein>
    <submittedName>
        <fullName evidence="6">Helix-turn-helix domain-containing protein</fullName>
    </submittedName>
</protein>
<dbReference type="InterPro" id="IPR036390">
    <property type="entry name" value="WH_DNA-bd_sf"/>
</dbReference>
<dbReference type="PRINTS" id="PR00034">
    <property type="entry name" value="HTHCRP"/>
</dbReference>
<evidence type="ECO:0000259" key="4">
    <source>
        <dbReference type="PROSITE" id="PS50042"/>
    </source>
</evidence>
<dbReference type="CDD" id="cd00092">
    <property type="entry name" value="HTH_CRP"/>
    <property type="match status" value="1"/>
</dbReference>
<evidence type="ECO:0000256" key="1">
    <source>
        <dbReference type="ARBA" id="ARBA00023015"/>
    </source>
</evidence>
<dbReference type="InterPro" id="IPR050397">
    <property type="entry name" value="Env_Response_Regulators"/>
</dbReference>
<proteinExistence type="predicted"/>
<dbReference type="PROSITE" id="PS51063">
    <property type="entry name" value="HTH_CRP_2"/>
    <property type="match status" value="1"/>
</dbReference>
<sequence length="275" mass="31200">MLTVSLVNHIAYFYRCKPCKLIKSDCVTRFSKLHSFLVDDLVTHFMTANKEANILSTLRRSIVNRLIETNATRTVKVSKIKKGGILFKEGEAFDHIYVIFSGSVKTYTTTLSGNEKITCFFHQDDILGFSGIDAGTYPVSARALETTHVCRIMFSDIETLSLKDPELQRSIFKLMSRQIHENQKLLSLLGKTQSEKRVASFLLNLYYQRHALSSEIQHKLTMSRKDIGNYLGITEETVSRSITKLSKSGFISISGKTFSIIDTQKLVEFIDGYVK</sequence>
<dbReference type="EMBL" id="JAGSSV010000002">
    <property type="protein sequence ID" value="MBR7887915.1"/>
    <property type="molecule type" value="Genomic_DNA"/>
</dbReference>
<dbReference type="PANTHER" id="PTHR24567:SF75">
    <property type="entry name" value="FUMARATE AND NITRATE REDUCTION REGULATORY PROTEIN"/>
    <property type="match status" value="1"/>
</dbReference>
<feature type="domain" description="Cyclic nucleotide-binding" evidence="4">
    <location>
        <begin position="54"/>
        <end position="128"/>
    </location>
</feature>
<dbReference type="SUPFAM" id="SSF46785">
    <property type="entry name" value="Winged helix' DNA-binding domain"/>
    <property type="match status" value="1"/>
</dbReference>
<dbReference type="PANTHER" id="PTHR24567">
    <property type="entry name" value="CRP FAMILY TRANSCRIPTIONAL REGULATORY PROTEIN"/>
    <property type="match status" value="1"/>
</dbReference>
<keyword evidence="2" id="KW-0238">DNA-binding</keyword>
<dbReference type="Gene3D" id="1.10.10.10">
    <property type="entry name" value="Winged helix-like DNA-binding domain superfamily/Winged helix DNA-binding domain"/>
    <property type="match status" value="1"/>
</dbReference>
<dbReference type="Proteomes" id="UP000679722">
    <property type="component" value="Unassembled WGS sequence"/>
</dbReference>
<comment type="caution">
    <text evidence="6">The sequence shown here is derived from an EMBL/GenBank/DDBJ whole genome shotgun (WGS) entry which is preliminary data.</text>
</comment>
<dbReference type="Pfam" id="PF00027">
    <property type="entry name" value="cNMP_binding"/>
    <property type="match status" value="1"/>
</dbReference>
<gene>
    <name evidence="6" type="ORF">J9B83_03090</name>
</gene>
<dbReference type="CDD" id="cd00038">
    <property type="entry name" value="CAP_ED"/>
    <property type="match status" value="1"/>
</dbReference>
<accession>A0ABS5H8J5</accession>
<dbReference type="SMART" id="SM00100">
    <property type="entry name" value="cNMP"/>
    <property type="match status" value="1"/>
</dbReference>
<dbReference type="InterPro" id="IPR012318">
    <property type="entry name" value="HTH_CRP"/>
</dbReference>
<dbReference type="Gene3D" id="2.60.120.10">
    <property type="entry name" value="Jelly Rolls"/>
    <property type="match status" value="1"/>
</dbReference>
<reference evidence="7" key="1">
    <citation type="submission" date="2023-07" db="EMBL/GenBank/DDBJ databases">
        <title>Marinomonas vulgaris A79, complete genome.</title>
        <authorList>
            <person name="Ying J.-J."/>
        </authorList>
    </citation>
    <scope>NUCLEOTIDE SEQUENCE [LARGE SCALE GENOMIC DNA]</scope>
    <source>
        <strain evidence="7">A79</strain>
    </source>
</reference>
<keyword evidence="7" id="KW-1185">Reference proteome</keyword>
<evidence type="ECO:0000256" key="2">
    <source>
        <dbReference type="ARBA" id="ARBA00023125"/>
    </source>
</evidence>
<evidence type="ECO:0000313" key="6">
    <source>
        <dbReference type="EMBL" id="MBR7887915.1"/>
    </source>
</evidence>
<dbReference type="SMART" id="SM00419">
    <property type="entry name" value="HTH_CRP"/>
    <property type="match status" value="1"/>
</dbReference>
<evidence type="ECO:0000313" key="7">
    <source>
        <dbReference type="Proteomes" id="UP000679722"/>
    </source>
</evidence>
<organism evidence="6 7">
    <name type="scientific">Marinomonas vulgaris</name>
    <dbReference type="NCBI Taxonomy" id="2823372"/>
    <lineage>
        <taxon>Bacteria</taxon>
        <taxon>Pseudomonadati</taxon>
        <taxon>Pseudomonadota</taxon>
        <taxon>Gammaproteobacteria</taxon>
        <taxon>Oceanospirillales</taxon>
        <taxon>Oceanospirillaceae</taxon>
        <taxon>Marinomonas</taxon>
    </lineage>
</organism>
<name>A0ABS5H8J5_9GAMM</name>
<dbReference type="InterPro" id="IPR018335">
    <property type="entry name" value="Tscrpt_reg_HTH_Crp-type_CS"/>
</dbReference>